<dbReference type="EMBL" id="CAUYUJ010001226">
    <property type="protein sequence ID" value="CAK0794901.1"/>
    <property type="molecule type" value="Genomic_DNA"/>
</dbReference>
<gene>
    <name evidence="2" type="ORF">PCOR1329_LOCUS4750</name>
</gene>
<comment type="caution">
    <text evidence="2">The sequence shown here is derived from an EMBL/GenBank/DDBJ whole genome shotgun (WGS) entry which is preliminary data.</text>
</comment>
<evidence type="ECO:0000256" key="1">
    <source>
        <dbReference type="SAM" id="Phobius"/>
    </source>
</evidence>
<reference evidence="2" key="1">
    <citation type="submission" date="2023-10" db="EMBL/GenBank/DDBJ databases">
        <authorList>
            <person name="Chen Y."/>
            <person name="Shah S."/>
            <person name="Dougan E. K."/>
            <person name="Thang M."/>
            <person name="Chan C."/>
        </authorList>
    </citation>
    <scope>NUCLEOTIDE SEQUENCE [LARGE SCALE GENOMIC DNA]</scope>
</reference>
<keyword evidence="1" id="KW-0812">Transmembrane</keyword>
<sequence>MLEWSSEGMATTRLADGTLRCATTHLTVFGAILKGFLSSLECSQASLLSAESYVELWTGDWLDSAGSVLLLCVMLLYIAMLFTAHACDVRDERAGRWGTREFVVPELAREPVACPTTRADGYHTETTGVPPVTLLGAEHANVTEVLRRHFCLESSSCSAVGAEDRAAAGVPRTAPRGADHTPVTEALRKEFCKKRSGGSVASSQSSQGHAVAATPSRASYTTAVRSLQSARQAVQEDTKASCEDLLQGALLEVVSIVTNCVDGVRQTVEVFVSFAWELLRGNFGLKDLAKTLAEWNATNRVCASLLMHPRDVDFLLSPEVQKELEPPAPGELDSEGAALRTLAGSAAEGGVAEAKRRHDMLAEMVGRVQVAREGALRRRRSRCHAARTLMLSFLINCPVGAVFVRSITMRRSMRVLLLGCELTGAVMIATFFFASTGGALAKDSPEECNAECDDRDDDCMWQALGELIAVGVVSALLASIPLSIIKLAHQRHFVRVPTEGCREWELQLGRWRRRDALVYVLGTLYSLFAINYVALFFANVSSNDHLDLISSAGVSFAQGHLLFPLLRAFVVTSLALCV</sequence>
<accession>A0ABN9PWG9</accession>
<organism evidence="2 3">
    <name type="scientific">Prorocentrum cordatum</name>
    <dbReference type="NCBI Taxonomy" id="2364126"/>
    <lineage>
        <taxon>Eukaryota</taxon>
        <taxon>Sar</taxon>
        <taxon>Alveolata</taxon>
        <taxon>Dinophyceae</taxon>
        <taxon>Prorocentrales</taxon>
        <taxon>Prorocentraceae</taxon>
        <taxon>Prorocentrum</taxon>
    </lineage>
</organism>
<protein>
    <recommendedName>
        <fullName evidence="4">GPS domain-containing protein</fullName>
    </recommendedName>
</protein>
<evidence type="ECO:0000313" key="2">
    <source>
        <dbReference type="EMBL" id="CAK0794901.1"/>
    </source>
</evidence>
<feature type="transmembrane region" description="Helical" evidence="1">
    <location>
        <begin position="415"/>
        <end position="434"/>
    </location>
</feature>
<keyword evidence="1" id="KW-0472">Membrane</keyword>
<feature type="transmembrane region" description="Helical" evidence="1">
    <location>
        <begin position="516"/>
        <end position="537"/>
    </location>
</feature>
<feature type="transmembrane region" description="Helical" evidence="1">
    <location>
        <begin position="467"/>
        <end position="485"/>
    </location>
</feature>
<feature type="transmembrane region" description="Helical" evidence="1">
    <location>
        <begin position="557"/>
        <end position="577"/>
    </location>
</feature>
<proteinExistence type="predicted"/>
<keyword evidence="1" id="KW-1133">Transmembrane helix</keyword>
<feature type="transmembrane region" description="Helical" evidence="1">
    <location>
        <begin position="65"/>
        <end position="87"/>
    </location>
</feature>
<name>A0ABN9PWG9_9DINO</name>
<keyword evidence="3" id="KW-1185">Reference proteome</keyword>
<dbReference type="Proteomes" id="UP001189429">
    <property type="component" value="Unassembled WGS sequence"/>
</dbReference>
<evidence type="ECO:0008006" key="4">
    <source>
        <dbReference type="Google" id="ProtNLM"/>
    </source>
</evidence>
<evidence type="ECO:0000313" key="3">
    <source>
        <dbReference type="Proteomes" id="UP001189429"/>
    </source>
</evidence>